<evidence type="ECO:0000256" key="11">
    <source>
        <dbReference type="PROSITE-ProRule" id="PRU00042"/>
    </source>
</evidence>
<dbReference type="Gene3D" id="3.30.160.60">
    <property type="entry name" value="Classic Zinc Finger"/>
    <property type="match status" value="8"/>
</dbReference>
<dbReference type="GO" id="GO:0008270">
    <property type="term" value="F:zinc ion binding"/>
    <property type="evidence" value="ECO:0007669"/>
    <property type="project" value="UniProtKB-KW"/>
</dbReference>
<feature type="domain" description="C2H2-type" evidence="13">
    <location>
        <begin position="405"/>
        <end position="432"/>
    </location>
</feature>
<evidence type="ECO:0000256" key="7">
    <source>
        <dbReference type="ARBA" id="ARBA00023015"/>
    </source>
</evidence>
<dbReference type="Pfam" id="PF00096">
    <property type="entry name" value="zf-C2H2"/>
    <property type="match status" value="6"/>
</dbReference>
<dbReference type="GO" id="GO:0006357">
    <property type="term" value="P:regulation of transcription by RNA polymerase II"/>
    <property type="evidence" value="ECO:0007669"/>
    <property type="project" value="TreeGrafter"/>
</dbReference>
<dbReference type="FunFam" id="3.30.160.60:FF:001772">
    <property type="entry name" value="Uncharacterized protein"/>
    <property type="match status" value="1"/>
</dbReference>
<dbReference type="GO" id="GO:0003700">
    <property type="term" value="F:DNA-binding transcription factor activity"/>
    <property type="evidence" value="ECO:0007669"/>
    <property type="project" value="TreeGrafter"/>
</dbReference>
<dbReference type="PANTHER" id="PTHR24390">
    <property type="entry name" value="ZINC FINGER PROTEIN"/>
    <property type="match status" value="1"/>
</dbReference>
<feature type="domain" description="C2H2-type" evidence="13">
    <location>
        <begin position="291"/>
        <end position="318"/>
    </location>
</feature>
<feature type="region of interest" description="Disordered" evidence="12">
    <location>
        <begin position="175"/>
        <end position="202"/>
    </location>
</feature>
<dbReference type="Ensembl" id="ENSZLMT00000001176.1">
    <property type="protein sequence ID" value="ENSZLMP00000001125.1"/>
    <property type="gene ID" value="ENSZLMG00000000881.1"/>
</dbReference>
<evidence type="ECO:0000256" key="10">
    <source>
        <dbReference type="ARBA" id="ARBA00023242"/>
    </source>
</evidence>
<dbReference type="FunFam" id="3.30.160.60:FF:001430">
    <property type="entry name" value="Uncharacterized protein"/>
    <property type="match status" value="1"/>
</dbReference>
<dbReference type="SMART" id="SM00355">
    <property type="entry name" value="ZnF_C2H2"/>
    <property type="match status" value="6"/>
</dbReference>
<feature type="region of interest" description="Disordered" evidence="12">
    <location>
        <begin position="1"/>
        <end position="131"/>
    </location>
</feature>
<feature type="domain" description="C2H2-type" evidence="13">
    <location>
        <begin position="319"/>
        <end position="346"/>
    </location>
</feature>
<feature type="compositionally biased region" description="Polar residues" evidence="12">
    <location>
        <begin position="7"/>
        <end position="25"/>
    </location>
</feature>
<feature type="domain" description="C2H2-type" evidence="13">
    <location>
        <begin position="235"/>
        <end position="262"/>
    </location>
</feature>
<organism evidence="14 15">
    <name type="scientific">Zosterops lateralis melanops</name>
    <dbReference type="NCBI Taxonomy" id="1220523"/>
    <lineage>
        <taxon>Eukaryota</taxon>
        <taxon>Metazoa</taxon>
        <taxon>Chordata</taxon>
        <taxon>Craniata</taxon>
        <taxon>Vertebrata</taxon>
        <taxon>Euteleostomi</taxon>
        <taxon>Archelosauria</taxon>
        <taxon>Archosauria</taxon>
        <taxon>Dinosauria</taxon>
        <taxon>Saurischia</taxon>
        <taxon>Theropoda</taxon>
        <taxon>Coelurosauria</taxon>
        <taxon>Aves</taxon>
        <taxon>Neognathae</taxon>
        <taxon>Neoaves</taxon>
        <taxon>Telluraves</taxon>
        <taxon>Australaves</taxon>
        <taxon>Passeriformes</taxon>
        <taxon>Sylvioidea</taxon>
        <taxon>Zosteropidae</taxon>
        <taxon>Zosterops</taxon>
    </lineage>
</organism>
<name>A0A8D2NQ60_ZOSLA</name>
<sequence>MGPAAPSNPQSGSIHTCCNPSGSQDDPSRTHSHSQYGSSHFQDDPSHSHYNPSHSQYELLHPVTPSMTPAQSGCAAPSFPSFPLLFPGPGSSPPQRVGAPRAPRCPSRPVPAPSPLLPRAARDGLRGSPSPLLWHGGKSHLLLVLLPPDKELRMETREDNSPQHNLVEEPILIGSTVQESNREEMPQRSRRRRGSKPIPGCSEEERSAFCMKGGQSFSQGSELVHEQFHDGEKPHKCLECGKSFSRRDHLISHQNTHSGERPYECPQCGKRFHTSSNLLMHQRIHTEERPFRCPDCRKGFKRNSHLIRHRRIHTGERPHGCGECGMSFSRNSHLISHQRIHTRERPYECEKCGKSFSHRSNLICHQNTHAEERPYRCGECGKVLESRASLWAPWEVTDLGRERPFCCPDCRKGFKDNSTLIRHRRIHTGERPYECPQCGKMFQGDLGFREILWSIWGCGGYLV</sequence>
<evidence type="ECO:0000256" key="6">
    <source>
        <dbReference type="ARBA" id="ARBA00022833"/>
    </source>
</evidence>
<keyword evidence="3" id="KW-0479">Metal-binding</keyword>
<dbReference type="Proteomes" id="UP000694401">
    <property type="component" value="Unassembled WGS sequence"/>
</dbReference>
<evidence type="ECO:0000256" key="12">
    <source>
        <dbReference type="SAM" id="MobiDB-lite"/>
    </source>
</evidence>
<feature type="domain" description="C2H2-type" evidence="13">
    <location>
        <begin position="347"/>
        <end position="374"/>
    </location>
</feature>
<reference evidence="14" key="1">
    <citation type="submission" date="2025-08" db="UniProtKB">
        <authorList>
            <consortium name="Ensembl"/>
        </authorList>
    </citation>
    <scope>IDENTIFICATION</scope>
</reference>
<dbReference type="PROSITE" id="PS00028">
    <property type="entry name" value="ZINC_FINGER_C2H2_1"/>
    <property type="match status" value="6"/>
</dbReference>
<keyword evidence="7" id="KW-0805">Transcription regulation</keyword>
<comment type="similarity">
    <text evidence="2">Belongs to the krueppel C2H2-type zinc-finger protein family.</text>
</comment>
<dbReference type="InterPro" id="IPR013087">
    <property type="entry name" value="Znf_C2H2_type"/>
</dbReference>
<accession>A0A8D2NQ60</accession>
<evidence type="ECO:0000256" key="4">
    <source>
        <dbReference type="ARBA" id="ARBA00022737"/>
    </source>
</evidence>
<evidence type="ECO:0000256" key="9">
    <source>
        <dbReference type="ARBA" id="ARBA00023163"/>
    </source>
</evidence>
<evidence type="ECO:0000313" key="15">
    <source>
        <dbReference type="Proteomes" id="UP000694401"/>
    </source>
</evidence>
<dbReference type="FunFam" id="3.30.160.60:FF:002343">
    <property type="entry name" value="Zinc finger protein 33A"/>
    <property type="match status" value="1"/>
</dbReference>
<dbReference type="SUPFAM" id="SSF57667">
    <property type="entry name" value="beta-beta-alpha zinc fingers"/>
    <property type="match status" value="4"/>
</dbReference>
<evidence type="ECO:0000313" key="14">
    <source>
        <dbReference type="Ensembl" id="ENSZLMP00000001125.1"/>
    </source>
</evidence>
<dbReference type="GO" id="GO:0000978">
    <property type="term" value="F:RNA polymerase II cis-regulatory region sequence-specific DNA binding"/>
    <property type="evidence" value="ECO:0007669"/>
    <property type="project" value="TreeGrafter"/>
</dbReference>
<feature type="compositionally biased region" description="Pro residues" evidence="12">
    <location>
        <begin position="106"/>
        <end position="116"/>
    </location>
</feature>
<evidence type="ECO:0000256" key="8">
    <source>
        <dbReference type="ARBA" id="ARBA00023125"/>
    </source>
</evidence>
<dbReference type="GO" id="GO:0005634">
    <property type="term" value="C:nucleus"/>
    <property type="evidence" value="ECO:0007669"/>
    <property type="project" value="UniProtKB-SubCell"/>
</dbReference>
<feature type="compositionally biased region" description="Low complexity" evidence="12">
    <location>
        <begin position="77"/>
        <end position="89"/>
    </location>
</feature>
<dbReference type="InterPro" id="IPR036236">
    <property type="entry name" value="Znf_C2H2_sf"/>
</dbReference>
<evidence type="ECO:0000256" key="5">
    <source>
        <dbReference type="ARBA" id="ARBA00022771"/>
    </source>
</evidence>
<evidence type="ECO:0000256" key="3">
    <source>
        <dbReference type="ARBA" id="ARBA00022723"/>
    </source>
</evidence>
<evidence type="ECO:0000256" key="1">
    <source>
        <dbReference type="ARBA" id="ARBA00004123"/>
    </source>
</evidence>
<keyword evidence="5 11" id="KW-0863">Zinc-finger</keyword>
<evidence type="ECO:0000256" key="2">
    <source>
        <dbReference type="ARBA" id="ARBA00006991"/>
    </source>
</evidence>
<reference evidence="14" key="2">
    <citation type="submission" date="2025-09" db="UniProtKB">
        <authorList>
            <consortium name="Ensembl"/>
        </authorList>
    </citation>
    <scope>IDENTIFICATION</scope>
</reference>
<dbReference type="PROSITE" id="PS50157">
    <property type="entry name" value="ZINC_FINGER_C2H2_2"/>
    <property type="match status" value="6"/>
</dbReference>
<proteinExistence type="inferred from homology"/>
<keyword evidence="6" id="KW-0862">Zinc</keyword>
<dbReference type="FunFam" id="3.30.160.60:FF:000478">
    <property type="entry name" value="Zinc finger protein 133"/>
    <property type="match status" value="1"/>
</dbReference>
<keyword evidence="8" id="KW-0238">DNA-binding</keyword>
<dbReference type="FunFam" id="3.30.160.60:FF:000012">
    <property type="entry name" value="RB-associated KRAB zinc finger protein-like"/>
    <property type="match status" value="1"/>
</dbReference>
<keyword evidence="15" id="KW-1185">Reference proteome</keyword>
<dbReference type="FunFam" id="3.30.160.60:FF:000185">
    <property type="entry name" value="zinc finger protein 319"/>
    <property type="match status" value="1"/>
</dbReference>
<keyword evidence="9" id="KW-0804">Transcription</keyword>
<keyword evidence="4" id="KW-0677">Repeat</keyword>
<evidence type="ECO:0000259" key="13">
    <source>
        <dbReference type="PROSITE" id="PS50157"/>
    </source>
</evidence>
<dbReference type="PANTHER" id="PTHR24390:SF159">
    <property type="entry name" value="GROWTH FACTOR INDEPENDENT 1 TRANSCRIPTIONAL REPRESSOR"/>
    <property type="match status" value="1"/>
</dbReference>
<keyword evidence="10" id="KW-0539">Nucleus</keyword>
<feature type="domain" description="C2H2-type" evidence="13">
    <location>
        <begin position="263"/>
        <end position="290"/>
    </location>
</feature>
<comment type="subcellular location">
    <subcellularLocation>
        <location evidence="1">Nucleus</location>
    </subcellularLocation>
</comment>
<dbReference type="AlphaFoldDB" id="A0A8D2NQ60"/>
<protein>
    <recommendedName>
        <fullName evidence="13">C2H2-type domain-containing protein</fullName>
    </recommendedName>
</protein>